<feature type="compositionally biased region" description="Low complexity" evidence="1">
    <location>
        <begin position="43"/>
        <end position="54"/>
    </location>
</feature>
<dbReference type="RefSeq" id="WP_041880949.1">
    <property type="nucleotide sequence ID" value="NZ_CP157278.1"/>
</dbReference>
<sequence length="69" mass="7432">MKNNLRPNGTLFLGKKTIVKLNARNTSSNSGEAGMNFRDDKPTTGTTNQTLGTTDMDPTTIIASIILSF</sequence>
<dbReference type="AlphaFoldDB" id="A0A0D0F750"/>
<evidence type="ECO:0000256" key="1">
    <source>
        <dbReference type="SAM" id="MobiDB-lite"/>
    </source>
</evidence>
<evidence type="ECO:0000313" key="2">
    <source>
        <dbReference type="EMBL" id="KIO77433.1"/>
    </source>
</evidence>
<name>A0A0D0F750_9SPHI</name>
<protein>
    <submittedName>
        <fullName evidence="2">Contig34, whole genome shotgun sequence</fullName>
    </submittedName>
</protein>
<comment type="caution">
    <text evidence="2">The sequence shown here is derived from an EMBL/GenBank/DDBJ whole genome shotgun (WGS) entry which is preliminary data.</text>
</comment>
<dbReference type="EMBL" id="JXRA01000034">
    <property type="protein sequence ID" value="KIO77433.1"/>
    <property type="molecule type" value="Genomic_DNA"/>
</dbReference>
<proteinExistence type="predicted"/>
<dbReference type="Proteomes" id="UP000032049">
    <property type="component" value="Unassembled WGS sequence"/>
</dbReference>
<gene>
    <name evidence="2" type="ORF">TH53_09130</name>
</gene>
<accession>A0A0D0F750</accession>
<reference evidence="2 3" key="1">
    <citation type="submission" date="2015-01" db="EMBL/GenBank/DDBJ databases">
        <title>Draft genome sequence of Pedobacter sp. NL19 isolated from sludge of an effluent treatment pond in an abandoned uranium mine.</title>
        <authorList>
            <person name="Santos T."/>
            <person name="Caetano T."/>
            <person name="Covas C."/>
            <person name="Cruz A."/>
            <person name="Mendo S."/>
        </authorList>
    </citation>
    <scope>NUCLEOTIDE SEQUENCE [LARGE SCALE GENOMIC DNA]</scope>
    <source>
        <strain evidence="2 3">NL19</strain>
    </source>
</reference>
<evidence type="ECO:0000313" key="3">
    <source>
        <dbReference type="Proteomes" id="UP000032049"/>
    </source>
</evidence>
<keyword evidence="3" id="KW-1185">Reference proteome</keyword>
<organism evidence="2 3">
    <name type="scientific">Pedobacter lusitanus</name>
    <dbReference type="NCBI Taxonomy" id="1503925"/>
    <lineage>
        <taxon>Bacteria</taxon>
        <taxon>Pseudomonadati</taxon>
        <taxon>Bacteroidota</taxon>
        <taxon>Sphingobacteriia</taxon>
        <taxon>Sphingobacteriales</taxon>
        <taxon>Sphingobacteriaceae</taxon>
        <taxon>Pedobacter</taxon>
    </lineage>
</organism>
<feature type="region of interest" description="Disordered" evidence="1">
    <location>
        <begin position="23"/>
        <end position="55"/>
    </location>
</feature>